<reference evidence="1" key="1">
    <citation type="journal article" date="2020" name="Fungal Divers.">
        <title>Resolving the Mortierellaceae phylogeny through synthesis of multi-gene phylogenetics and phylogenomics.</title>
        <authorList>
            <person name="Vandepol N."/>
            <person name="Liber J."/>
            <person name="Desiro A."/>
            <person name="Na H."/>
            <person name="Kennedy M."/>
            <person name="Barry K."/>
            <person name="Grigoriev I.V."/>
            <person name="Miller A.N."/>
            <person name="O'Donnell K."/>
            <person name="Stajich J.E."/>
            <person name="Bonito G."/>
        </authorList>
    </citation>
    <scope>NUCLEOTIDE SEQUENCE</scope>
    <source>
        <strain evidence="1">NVP60</strain>
    </source>
</reference>
<sequence>MTPEQAFTVLNALLSKLDSLQQPRRLTAPPPSGDIRRLQQEENLLFESISQAIWTFGNNDSRYTLQEFFDMILSSLTTYITGSTGKNDDMVIALELQLDIVNKVILATYHAWTTLRRDSWASDTVSEIGMLFGSIVSQLFQPLWIHFRQMLQQQEDVGGSRRDEKSIRILLRVEIVLACLLPTLLTICEDQGSETQLDGFTNLVFLVVRIVDEALLPMHLSSECDEDVVHLVTGLLELIQILTFLGHVHLVPAIEDQLISGLLSSDIIERTLRSLEVVTSDMTVAICEQFIAHLLCLGGIFCEPTPEDAMWETNAGNILPDPSVLTTFRLDDIRSYLVSRSNCATKKEEQDRIAGDKEVWEAIPVLFASEKGLDHLYGVSWVQLAFIYVTLDRAVDPTGIERRPFSFVAILEGLQYSVQGAEEGSPSYAMLTLHAEEVLIWFWSHSDGTYLQEYAAKDPPDTILGMVFMLLEKDFSFDTQADIGQRRLLDVDANLERVTQLVLKYPVALCSIKTIFRDTCRLLESNPIGAGVDPRWYIVYVVCGIIKSVGICLPVTAADQSSGACKNFWFRVCEEIADIGIKHCVPLISPQTCLARGIVLGYIWEMLDTLVPLLKSCNEKGSLIKWEGYQKLDQEYVFENLAKVFPSLWEIVQDLMDLLLLPSPDTAFTTMDYNQETANWQEAWCCVADCAVEVMLLLHGAYSRFPDSVTITVEDRTLMVQYSVELMDILVSGPVVYQPQFTSDPRVLSFVLVQWVTQTMSGKRSGGDSEGVVDLLAWLDFLLDGLSESSLREADDTMVWKMLRVYMKALLSCFHQGPSSSFALASISTTKTKLGLVVYPAPQESLTYTWIRSRIKYQGHKEFLTNLWRRWNAAARALLGRIQQRDSLQMEKETKNLALAVTSCRHTRDPGSQDECEGSKFDARDLSQLSRVIVYEGPEQGHHCRQLDLEFISWIVNLIDSAPVVDAAQTLRDLTAGGVAVVSAPTAAPSHGAVEFNGFASLLDELAKIRDGCEHAHAYYSS</sequence>
<dbReference type="Proteomes" id="UP000823405">
    <property type="component" value="Unassembled WGS sequence"/>
</dbReference>
<protein>
    <submittedName>
        <fullName evidence="1">Uncharacterized protein</fullName>
    </submittedName>
</protein>
<name>A0A9P6RHA5_9FUNG</name>
<organism evidence="1 2">
    <name type="scientific">Linnemannia gamsii</name>
    <dbReference type="NCBI Taxonomy" id="64522"/>
    <lineage>
        <taxon>Eukaryota</taxon>
        <taxon>Fungi</taxon>
        <taxon>Fungi incertae sedis</taxon>
        <taxon>Mucoromycota</taxon>
        <taxon>Mortierellomycotina</taxon>
        <taxon>Mortierellomycetes</taxon>
        <taxon>Mortierellales</taxon>
        <taxon>Mortierellaceae</taxon>
        <taxon>Linnemannia</taxon>
    </lineage>
</organism>
<gene>
    <name evidence="1" type="ORF">BGZ97_005543</name>
</gene>
<comment type="caution">
    <text evidence="1">The sequence shown here is derived from an EMBL/GenBank/DDBJ whole genome shotgun (WGS) entry which is preliminary data.</text>
</comment>
<dbReference type="OrthoDB" id="2408132at2759"/>
<accession>A0A9P6RHA5</accession>
<proteinExistence type="predicted"/>
<evidence type="ECO:0000313" key="2">
    <source>
        <dbReference type="Proteomes" id="UP000823405"/>
    </source>
</evidence>
<dbReference type="EMBL" id="JAAAIN010000249">
    <property type="protein sequence ID" value="KAG0317335.1"/>
    <property type="molecule type" value="Genomic_DNA"/>
</dbReference>
<evidence type="ECO:0000313" key="1">
    <source>
        <dbReference type="EMBL" id="KAG0317335.1"/>
    </source>
</evidence>
<keyword evidence="2" id="KW-1185">Reference proteome</keyword>
<dbReference type="AlphaFoldDB" id="A0A9P6RHA5"/>